<comment type="caution">
    <text evidence="2">The sequence shown here is derived from an EMBL/GenBank/DDBJ whole genome shotgun (WGS) entry which is preliminary data.</text>
</comment>
<accession>A0A917YFC6</accession>
<protein>
    <submittedName>
        <fullName evidence="2">Uncharacterized protein</fullName>
    </submittedName>
</protein>
<keyword evidence="3" id="KW-1185">Reference proteome</keyword>
<evidence type="ECO:0000313" key="2">
    <source>
        <dbReference type="EMBL" id="GGN96558.1"/>
    </source>
</evidence>
<keyword evidence="1" id="KW-1133">Transmembrane helix</keyword>
<reference evidence="2 3" key="1">
    <citation type="journal article" date="2014" name="Int. J. Syst. Evol. Microbiol.">
        <title>Complete genome sequence of Corynebacterium casei LMG S-19264T (=DSM 44701T), isolated from a smear-ripened cheese.</title>
        <authorList>
            <consortium name="US DOE Joint Genome Institute (JGI-PGF)"/>
            <person name="Walter F."/>
            <person name="Albersmeier A."/>
            <person name="Kalinowski J."/>
            <person name="Ruckert C."/>
        </authorList>
    </citation>
    <scope>NUCLEOTIDE SEQUENCE [LARGE SCALE GENOMIC DNA]</scope>
    <source>
        <strain evidence="2 3">CGMCC 4.7111</strain>
    </source>
</reference>
<organism evidence="2 3">
    <name type="scientific">Streptomyces albiflavescens</name>
    <dbReference type="NCBI Taxonomy" id="1623582"/>
    <lineage>
        <taxon>Bacteria</taxon>
        <taxon>Bacillati</taxon>
        <taxon>Actinomycetota</taxon>
        <taxon>Actinomycetes</taxon>
        <taxon>Kitasatosporales</taxon>
        <taxon>Streptomycetaceae</taxon>
        <taxon>Streptomyces</taxon>
    </lineage>
</organism>
<keyword evidence="1" id="KW-0812">Transmembrane</keyword>
<evidence type="ECO:0000313" key="3">
    <source>
        <dbReference type="Proteomes" id="UP000600365"/>
    </source>
</evidence>
<keyword evidence="1" id="KW-0472">Membrane</keyword>
<sequence length="84" mass="9304">MLSAWNSVLTFVVELSGIRDRFDPCDEGVEPVDVLSLWILAAAGVASVVLFAVRGVLDQLPQVFAAWHRARRAIRERPDGDDQL</sequence>
<evidence type="ECO:0000256" key="1">
    <source>
        <dbReference type="SAM" id="Phobius"/>
    </source>
</evidence>
<name>A0A917YFC6_9ACTN</name>
<feature type="transmembrane region" description="Helical" evidence="1">
    <location>
        <begin position="37"/>
        <end position="57"/>
    </location>
</feature>
<gene>
    <name evidence="2" type="ORF">GCM10011579_098130</name>
</gene>
<proteinExistence type="predicted"/>
<dbReference type="AlphaFoldDB" id="A0A917YFC6"/>
<dbReference type="EMBL" id="BMMM01000036">
    <property type="protein sequence ID" value="GGN96558.1"/>
    <property type="molecule type" value="Genomic_DNA"/>
</dbReference>
<dbReference type="Proteomes" id="UP000600365">
    <property type="component" value="Unassembled WGS sequence"/>
</dbReference>